<dbReference type="EMBL" id="FNSA01000003">
    <property type="protein sequence ID" value="SED08131.1"/>
    <property type="molecule type" value="Genomic_DNA"/>
</dbReference>
<feature type="domain" description="HTH marR-type" evidence="1">
    <location>
        <begin position="18"/>
        <end position="151"/>
    </location>
</feature>
<protein>
    <submittedName>
        <fullName evidence="2">DNA-binding transcriptional regulator, MarR family</fullName>
    </submittedName>
</protein>
<dbReference type="Gene3D" id="1.10.10.10">
    <property type="entry name" value="Winged helix-like DNA-binding domain superfamily/Winged helix DNA-binding domain"/>
    <property type="match status" value="1"/>
</dbReference>
<dbReference type="InterPro" id="IPR000835">
    <property type="entry name" value="HTH_MarR-typ"/>
</dbReference>
<dbReference type="GO" id="GO:0003700">
    <property type="term" value="F:DNA-binding transcription factor activity"/>
    <property type="evidence" value="ECO:0007669"/>
    <property type="project" value="InterPro"/>
</dbReference>
<dbReference type="PANTHER" id="PTHR33164">
    <property type="entry name" value="TRANSCRIPTIONAL REGULATOR, MARR FAMILY"/>
    <property type="match status" value="1"/>
</dbReference>
<dbReference type="Proteomes" id="UP000182241">
    <property type="component" value="Unassembled WGS sequence"/>
</dbReference>
<evidence type="ECO:0000313" key="2">
    <source>
        <dbReference type="EMBL" id="SED08131.1"/>
    </source>
</evidence>
<dbReference type="RefSeq" id="WP_068521185.1">
    <property type="nucleotide sequence ID" value="NZ_CP070357.1"/>
</dbReference>
<evidence type="ECO:0000313" key="3">
    <source>
        <dbReference type="Proteomes" id="UP000182241"/>
    </source>
</evidence>
<dbReference type="Pfam" id="PF12802">
    <property type="entry name" value="MarR_2"/>
    <property type="match status" value="1"/>
</dbReference>
<evidence type="ECO:0000259" key="1">
    <source>
        <dbReference type="PROSITE" id="PS50995"/>
    </source>
</evidence>
<reference evidence="3" key="1">
    <citation type="submission" date="2016-10" db="EMBL/GenBank/DDBJ databases">
        <authorList>
            <person name="Varghese N."/>
            <person name="Submissions S."/>
        </authorList>
    </citation>
    <scope>NUCLEOTIDE SEQUENCE [LARGE SCALE GENOMIC DNA]</scope>
    <source>
        <strain evidence="3">DSM 44234</strain>
    </source>
</reference>
<dbReference type="STRING" id="57704.SAMN04489793_3919"/>
<gene>
    <name evidence="2" type="ORF">SAMN04489793_3919</name>
</gene>
<dbReference type="GO" id="GO:0006950">
    <property type="term" value="P:response to stress"/>
    <property type="evidence" value="ECO:0007669"/>
    <property type="project" value="TreeGrafter"/>
</dbReference>
<dbReference type="InterPro" id="IPR036388">
    <property type="entry name" value="WH-like_DNA-bd_sf"/>
</dbReference>
<dbReference type="PROSITE" id="PS50995">
    <property type="entry name" value="HTH_MARR_2"/>
    <property type="match status" value="1"/>
</dbReference>
<dbReference type="InterPro" id="IPR036390">
    <property type="entry name" value="WH_DNA-bd_sf"/>
</dbReference>
<dbReference type="SMART" id="SM00347">
    <property type="entry name" value="HTH_MARR"/>
    <property type="match status" value="1"/>
</dbReference>
<dbReference type="AlphaFoldDB" id="A0A1H4XTC7"/>
<proteinExistence type="predicted"/>
<dbReference type="PANTHER" id="PTHR33164:SF57">
    <property type="entry name" value="MARR-FAMILY TRANSCRIPTIONAL REGULATOR"/>
    <property type="match status" value="1"/>
</dbReference>
<name>A0A1H4XTC7_TSUTY</name>
<dbReference type="SUPFAM" id="SSF46785">
    <property type="entry name" value="Winged helix' DNA-binding domain"/>
    <property type="match status" value="1"/>
</dbReference>
<keyword evidence="3" id="KW-1185">Reference proteome</keyword>
<dbReference type="GO" id="GO:0003677">
    <property type="term" value="F:DNA binding"/>
    <property type="evidence" value="ECO:0007669"/>
    <property type="project" value="UniProtKB-KW"/>
</dbReference>
<dbReference type="OrthoDB" id="69852at2"/>
<organism evidence="2 3">
    <name type="scientific">Tsukamurella tyrosinosolvens</name>
    <dbReference type="NCBI Taxonomy" id="57704"/>
    <lineage>
        <taxon>Bacteria</taxon>
        <taxon>Bacillati</taxon>
        <taxon>Actinomycetota</taxon>
        <taxon>Actinomycetes</taxon>
        <taxon>Mycobacteriales</taxon>
        <taxon>Tsukamurellaceae</taxon>
        <taxon>Tsukamurella</taxon>
    </lineage>
</organism>
<dbReference type="InterPro" id="IPR039422">
    <property type="entry name" value="MarR/SlyA-like"/>
</dbReference>
<sequence>MQLCEVNEVADVDDGIVQWPTGRLLSMAARLVEHAWEGVLREYDISSAGLVVLHVVSTGPASQRDIARVARVTDQTASRTVERLERVGYVVRETDPGDERRKVVTATEAGRTVYLELVERERSDPSLIAALGESEPVLRELLLELIGSQRGTGGH</sequence>
<accession>A0A1H4XTC7</accession>
<keyword evidence="2" id="KW-0238">DNA-binding</keyword>